<dbReference type="AlphaFoldDB" id="A0ABD2BCN1"/>
<dbReference type="EMBL" id="JAYRBN010000091">
    <property type="protein sequence ID" value="KAL2730496.1"/>
    <property type="molecule type" value="Genomic_DNA"/>
</dbReference>
<accession>A0ABD2BCN1</accession>
<organism evidence="2 3">
    <name type="scientific">Vespula maculifrons</name>
    <name type="common">Eastern yellow jacket</name>
    <name type="synonym">Wasp</name>
    <dbReference type="NCBI Taxonomy" id="7453"/>
    <lineage>
        <taxon>Eukaryota</taxon>
        <taxon>Metazoa</taxon>
        <taxon>Ecdysozoa</taxon>
        <taxon>Arthropoda</taxon>
        <taxon>Hexapoda</taxon>
        <taxon>Insecta</taxon>
        <taxon>Pterygota</taxon>
        <taxon>Neoptera</taxon>
        <taxon>Endopterygota</taxon>
        <taxon>Hymenoptera</taxon>
        <taxon>Apocrita</taxon>
        <taxon>Aculeata</taxon>
        <taxon>Vespoidea</taxon>
        <taxon>Vespidae</taxon>
        <taxon>Vespinae</taxon>
        <taxon>Vespula</taxon>
    </lineage>
</organism>
<proteinExistence type="predicted"/>
<name>A0ABD2BCN1_VESMC</name>
<gene>
    <name evidence="2" type="ORF">V1477_016307</name>
</gene>
<evidence type="ECO:0000313" key="3">
    <source>
        <dbReference type="Proteomes" id="UP001607303"/>
    </source>
</evidence>
<keyword evidence="3" id="KW-1185">Reference proteome</keyword>
<protein>
    <submittedName>
        <fullName evidence="2">Uncharacterized protein</fullName>
    </submittedName>
</protein>
<dbReference type="Proteomes" id="UP001607303">
    <property type="component" value="Unassembled WGS sequence"/>
</dbReference>
<sequence>MPGTSLQFNTGARIHEGGARRCWWQLVVARGGSVEVGGRKERGASGADGDGWVEAVVFGVAFGVSSQARALQTLTESREGGSDGSRRGSERRVTRGLVRMREVEEDEEEEERQWLNIPRGRTAEVATVVSRKPSLETKAYH</sequence>
<comment type="caution">
    <text evidence="2">The sequence shown here is derived from an EMBL/GenBank/DDBJ whole genome shotgun (WGS) entry which is preliminary data.</text>
</comment>
<evidence type="ECO:0000313" key="2">
    <source>
        <dbReference type="EMBL" id="KAL2730496.1"/>
    </source>
</evidence>
<feature type="region of interest" description="Disordered" evidence="1">
    <location>
        <begin position="73"/>
        <end position="95"/>
    </location>
</feature>
<reference evidence="2 3" key="1">
    <citation type="journal article" date="2024" name="Ann. Entomol. Soc. Am.">
        <title>Genomic analyses of the southern and eastern yellowjacket wasps (Hymenoptera: Vespidae) reveal evolutionary signatures of social life.</title>
        <authorList>
            <person name="Catto M.A."/>
            <person name="Caine P.B."/>
            <person name="Orr S.E."/>
            <person name="Hunt B.G."/>
            <person name="Goodisman M.A.D."/>
        </authorList>
    </citation>
    <scope>NUCLEOTIDE SEQUENCE [LARGE SCALE GENOMIC DNA]</scope>
    <source>
        <strain evidence="2">232</strain>
        <tissue evidence="2">Head and thorax</tissue>
    </source>
</reference>
<feature type="compositionally biased region" description="Basic and acidic residues" evidence="1">
    <location>
        <begin position="76"/>
        <end position="93"/>
    </location>
</feature>
<evidence type="ECO:0000256" key="1">
    <source>
        <dbReference type="SAM" id="MobiDB-lite"/>
    </source>
</evidence>